<evidence type="ECO:0008006" key="4">
    <source>
        <dbReference type="Google" id="ProtNLM"/>
    </source>
</evidence>
<evidence type="ECO:0000313" key="3">
    <source>
        <dbReference type="Proteomes" id="UP000558113"/>
    </source>
</evidence>
<dbReference type="AlphaFoldDB" id="A0A7X5C2X8"/>
<keyword evidence="1" id="KW-0812">Transmembrane</keyword>
<protein>
    <recommendedName>
        <fullName evidence="4">EF-hand domain-containing protein</fullName>
    </recommendedName>
</protein>
<gene>
    <name evidence="2" type="ORF">GT003_22335</name>
</gene>
<reference evidence="2 3" key="1">
    <citation type="submission" date="2020-01" db="EMBL/GenBank/DDBJ databases">
        <title>Paenibacillus soybeanensis sp. nov. isolated from the nodules of soybean (Glycine max(L.) Merr).</title>
        <authorList>
            <person name="Wang H."/>
        </authorList>
    </citation>
    <scope>NUCLEOTIDE SEQUENCE [LARGE SCALE GENOMIC DNA]</scope>
    <source>
        <strain evidence="2 3">DSM 23054</strain>
    </source>
</reference>
<dbReference type="EMBL" id="JAAAMU010000013">
    <property type="protein sequence ID" value="NBC71745.1"/>
    <property type="molecule type" value="Genomic_DNA"/>
</dbReference>
<evidence type="ECO:0000313" key="2">
    <source>
        <dbReference type="EMBL" id="NBC71745.1"/>
    </source>
</evidence>
<dbReference type="RefSeq" id="WP_161702013.1">
    <property type="nucleotide sequence ID" value="NZ_JAAAMU010000013.1"/>
</dbReference>
<organism evidence="2 3">
    <name type="scientific">Paenibacillus sacheonensis</name>
    <dbReference type="NCBI Taxonomy" id="742054"/>
    <lineage>
        <taxon>Bacteria</taxon>
        <taxon>Bacillati</taxon>
        <taxon>Bacillota</taxon>
        <taxon>Bacilli</taxon>
        <taxon>Bacillales</taxon>
        <taxon>Paenibacillaceae</taxon>
        <taxon>Paenibacillus</taxon>
    </lineage>
</organism>
<accession>A0A7X5C2X8</accession>
<keyword evidence="1" id="KW-1133">Transmembrane helix</keyword>
<dbReference type="Proteomes" id="UP000558113">
    <property type="component" value="Unassembled WGS sequence"/>
</dbReference>
<keyword evidence="1" id="KW-0472">Membrane</keyword>
<comment type="caution">
    <text evidence="2">The sequence shown here is derived from an EMBL/GenBank/DDBJ whole genome shotgun (WGS) entry which is preliminary data.</text>
</comment>
<dbReference type="PROSITE" id="PS00018">
    <property type="entry name" value="EF_HAND_1"/>
    <property type="match status" value="1"/>
</dbReference>
<dbReference type="OrthoDB" id="9832417at2"/>
<dbReference type="InterPro" id="IPR018247">
    <property type="entry name" value="EF_Hand_1_Ca_BS"/>
</dbReference>
<evidence type="ECO:0000256" key="1">
    <source>
        <dbReference type="SAM" id="Phobius"/>
    </source>
</evidence>
<feature type="transmembrane region" description="Helical" evidence="1">
    <location>
        <begin position="194"/>
        <end position="214"/>
    </location>
</feature>
<keyword evidence="3" id="KW-1185">Reference proteome</keyword>
<name>A0A7X5C2X8_9BACL</name>
<proteinExistence type="predicted"/>
<sequence length="224" mass="24395">MKIGKLGKLAAVCALMAGLLGAWPLGVSAHFEPIGYSDIAVNGSTVDYDLYMDPYQLLEFMDLDLNSDGYVDESEVSRQTETLEAFMSSGVQVSSGGEAVKPLIGKIEMKDRGLLPMIVAHMSFRFPAPVEDLGIDYAFFQKEGFVHHINMAHIAFQGETKDISFTKSGTAFRWDRTGKGRSVRHVSALSTGTIIRFGILAVSSLLAALTAALWKRRKSARNAA</sequence>